<feature type="transmembrane region" description="Helical" evidence="8">
    <location>
        <begin position="325"/>
        <end position="343"/>
    </location>
</feature>
<keyword evidence="10" id="KW-1185">Reference proteome</keyword>
<sequence length="496" mass="51667">MTDPAEGELESAIGRGLAWSLVNTATARLGSFLTGIVLARIIAPEAFGVYAVALVALNVLLSANELGVSVALVRHPGNVDRIAPTVATLSMASSLVLFLGALLVAGPFAAALGAPEATGVVQVMSVAVLLDGIAAVPNAMLTRAFAQRVRLRIDLIAFAVSTPVTIGLALAGFGVWSLAWGAVVGNATAALLALVWTPKRYGLGFDRAVAAEVLRFGLPLAGSSLLLLVLVNVDFAVVGRVLGTEELGFYFMAFNLAAWPLMLVSSIVRRITTASYARMSDRGDGGETFRASLRLVMGVAVLLCTLLAVYAPAIVVFLYGERWRPAAAAIPALVVLSLGRIIVELSYDFLSAIGRTIGTMWLHAAWLVVLVPALWLGAELLGIRGVAVAHAVVVVAVVLPGVGIVLRRSGVPILPLLRDLLLPVTGAAAVAVTAWLLTSTLEEGFLLLAVGGVVGGLAYAAIVGPWWLRTGRTFAGRPAGPPRARPPRSRRARSGR</sequence>
<evidence type="ECO:0000256" key="8">
    <source>
        <dbReference type="SAM" id="Phobius"/>
    </source>
</evidence>
<evidence type="ECO:0000256" key="3">
    <source>
        <dbReference type="ARBA" id="ARBA00022475"/>
    </source>
</evidence>
<feature type="transmembrane region" description="Helical" evidence="8">
    <location>
        <begin position="120"/>
        <end position="141"/>
    </location>
</feature>
<feature type="transmembrane region" description="Helical" evidence="8">
    <location>
        <begin position="420"/>
        <end position="438"/>
    </location>
</feature>
<name>A0ABV5SM44_9MICO</name>
<evidence type="ECO:0000313" key="10">
    <source>
        <dbReference type="Proteomes" id="UP001589667"/>
    </source>
</evidence>
<dbReference type="PANTHER" id="PTHR30250:SF10">
    <property type="entry name" value="LIPOPOLYSACCHARIDE BIOSYNTHESIS PROTEIN WZXC"/>
    <property type="match status" value="1"/>
</dbReference>
<feature type="transmembrane region" description="Helical" evidence="8">
    <location>
        <begin position="153"/>
        <end position="172"/>
    </location>
</feature>
<feature type="transmembrane region" description="Helical" evidence="8">
    <location>
        <begin position="178"/>
        <end position="196"/>
    </location>
</feature>
<proteinExistence type="inferred from homology"/>
<feature type="transmembrane region" description="Helical" evidence="8">
    <location>
        <begin position="387"/>
        <end position="408"/>
    </location>
</feature>
<comment type="caution">
    <text evidence="9">The sequence shown here is derived from an EMBL/GenBank/DDBJ whole genome shotgun (WGS) entry which is preliminary data.</text>
</comment>
<dbReference type="Pfam" id="PF13440">
    <property type="entry name" value="Polysacc_synt_3"/>
    <property type="match status" value="1"/>
</dbReference>
<comment type="subcellular location">
    <subcellularLocation>
        <location evidence="1">Cell membrane</location>
        <topology evidence="1">Multi-pass membrane protein</topology>
    </subcellularLocation>
</comment>
<evidence type="ECO:0000256" key="7">
    <source>
        <dbReference type="SAM" id="MobiDB-lite"/>
    </source>
</evidence>
<feature type="transmembrane region" description="Helical" evidence="8">
    <location>
        <begin position="355"/>
        <end position="375"/>
    </location>
</feature>
<keyword evidence="3" id="KW-1003">Cell membrane</keyword>
<keyword evidence="6 8" id="KW-0472">Membrane</keyword>
<feature type="transmembrane region" description="Helical" evidence="8">
    <location>
        <begin position="21"/>
        <end position="43"/>
    </location>
</feature>
<reference evidence="9 10" key="1">
    <citation type="submission" date="2024-09" db="EMBL/GenBank/DDBJ databases">
        <authorList>
            <person name="Sun Q."/>
            <person name="Mori K."/>
        </authorList>
    </citation>
    <scope>NUCLEOTIDE SEQUENCE [LARGE SCALE GENOMIC DNA]</scope>
    <source>
        <strain evidence="9 10">JCM 14321</strain>
    </source>
</reference>
<feature type="transmembrane region" description="Helical" evidence="8">
    <location>
        <begin position="444"/>
        <end position="468"/>
    </location>
</feature>
<feature type="transmembrane region" description="Helical" evidence="8">
    <location>
        <begin position="49"/>
        <end position="73"/>
    </location>
</feature>
<keyword evidence="4 8" id="KW-0812">Transmembrane</keyword>
<protein>
    <submittedName>
        <fullName evidence="9">Oligosaccharide flippase family protein</fullName>
    </submittedName>
</protein>
<evidence type="ECO:0000256" key="5">
    <source>
        <dbReference type="ARBA" id="ARBA00022989"/>
    </source>
</evidence>
<evidence type="ECO:0000256" key="6">
    <source>
        <dbReference type="ARBA" id="ARBA00023136"/>
    </source>
</evidence>
<accession>A0ABV5SM44</accession>
<evidence type="ECO:0000313" key="9">
    <source>
        <dbReference type="EMBL" id="MFB9641405.1"/>
    </source>
</evidence>
<organism evidence="9 10">
    <name type="scientific">Agromyces lapidis</name>
    <dbReference type="NCBI Taxonomy" id="279574"/>
    <lineage>
        <taxon>Bacteria</taxon>
        <taxon>Bacillati</taxon>
        <taxon>Actinomycetota</taxon>
        <taxon>Actinomycetes</taxon>
        <taxon>Micrococcales</taxon>
        <taxon>Microbacteriaceae</taxon>
        <taxon>Agromyces</taxon>
    </lineage>
</organism>
<dbReference type="PANTHER" id="PTHR30250">
    <property type="entry name" value="PST FAMILY PREDICTED COLANIC ACID TRANSPORTER"/>
    <property type="match status" value="1"/>
</dbReference>
<dbReference type="RefSeq" id="WP_157423004.1">
    <property type="nucleotide sequence ID" value="NZ_BAAANI010000006.1"/>
</dbReference>
<dbReference type="EMBL" id="JBHMBL010000001">
    <property type="protein sequence ID" value="MFB9641405.1"/>
    <property type="molecule type" value="Genomic_DNA"/>
</dbReference>
<feature type="compositionally biased region" description="Basic residues" evidence="7">
    <location>
        <begin position="485"/>
        <end position="496"/>
    </location>
</feature>
<evidence type="ECO:0000256" key="4">
    <source>
        <dbReference type="ARBA" id="ARBA00022692"/>
    </source>
</evidence>
<dbReference type="Proteomes" id="UP001589667">
    <property type="component" value="Unassembled WGS sequence"/>
</dbReference>
<gene>
    <name evidence="9" type="ORF">ACFFQV_03775</name>
</gene>
<feature type="transmembrane region" description="Helical" evidence="8">
    <location>
        <begin position="249"/>
        <end position="272"/>
    </location>
</feature>
<evidence type="ECO:0000256" key="2">
    <source>
        <dbReference type="ARBA" id="ARBA00007430"/>
    </source>
</evidence>
<comment type="similarity">
    <text evidence="2">Belongs to the polysaccharide synthase family.</text>
</comment>
<feature type="transmembrane region" description="Helical" evidence="8">
    <location>
        <begin position="293"/>
        <end position="319"/>
    </location>
</feature>
<dbReference type="InterPro" id="IPR050833">
    <property type="entry name" value="Poly_Biosynth_Transport"/>
</dbReference>
<feature type="transmembrane region" description="Helical" evidence="8">
    <location>
        <begin position="216"/>
        <end position="237"/>
    </location>
</feature>
<evidence type="ECO:0000256" key="1">
    <source>
        <dbReference type="ARBA" id="ARBA00004651"/>
    </source>
</evidence>
<feature type="region of interest" description="Disordered" evidence="7">
    <location>
        <begin position="477"/>
        <end position="496"/>
    </location>
</feature>
<keyword evidence="5 8" id="KW-1133">Transmembrane helix</keyword>